<feature type="transmembrane region" description="Helical" evidence="8">
    <location>
        <begin position="99"/>
        <end position="121"/>
    </location>
</feature>
<evidence type="ECO:0000313" key="9">
    <source>
        <dbReference type="EMBL" id="PMD04683.1"/>
    </source>
</evidence>
<sequence length="477" mass="51234">MADTTSTSGLVENRTIDWVPPNERHGTPFSQFTLWFGSNTQITAIVDGALAIAVFKSDALWAIIALLIGNILGGTIMALHSAQGPTLGLPQMISSRAQFGVIGAIFPLVLVVLMYIGFASTGAVLSGQAVNGILGITAKEFNWVGIVIFGILTAIIALLGYKYIHLLGRISSITGLLGFLYLTVIVLVTVDIPAVLANNQFSAPVFLSVVALSAGWQLTYGPYVADYSRYLPENTPRRATFWFTFGGSVIGSQWSMTLGVLIAATALSQGGEAFLDNQVGFIGDLAGGGVLALLIFIVILLGKLTVNTLNAYGAFMCVLTIVTSFRNRVSVTKVARAIFVVTIVALTIVVALLASADFLANFKNFVLALLMVFTPWSVVNLVDYYFVSKDRFDIPALYDRRGRYGDWHFGALVAYLVGVAVQIPFMDQTIYTGPMVEVLGGADVSWIIGIIVTSAIYYPWAKKTNVAPAHTIYPKAD</sequence>
<dbReference type="AlphaFoldDB" id="A0A2N6VKZ4"/>
<dbReference type="PANTHER" id="PTHR31806:SF1">
    <property type="entry name" value="PURINE-CYTOSINE PERMEASE FCY2-RELATED"/>
    <property type="match status" value="1"/>
</dbReference>
<keyword evidence="5 8" id="KW-1133">Transmembrane helix</keyword>
<evidence type="ECO:0000256" key="8">
    <source>
        <dbReference type="SAM" id="Phobius"/>
    </source>
</evidence>
<feature type="transmembrane region" description="Helical" evidence="8">
    <location>
        <begin position="201"/>
        <end position="220"/>
    </location>
</feature>
<comment type="similarity">
    <text evidence="2 7">Belongs to the purine-cytosine permease (2.A.39) family.</text>
</comment>
<feature type="transmembrane region" description="Helical" evidence="8">
    <location>
        <begin position="407"/>
        <end position="426"/>
    </location>
</feature>
<keyword evidence="4 8" id="KW-0812">Transmembrane</keyword>
<feature type="transmembrane region" description="Helical" evidence="8">
    <location>
        <begin position="337"/>
        <end position="359"/>
    </location>
</feature>
<comment type="caution">
    <text evidence="9">The sequence shown here is derived from an EMBL/GenBank/DDBJ whole genome shotgun (WGS) entry which is preliminary data.</text>
</comment>
<feature type="transmembrane region" description="Helical" evidence="8">
    <location>
        <begin position="279"/>
        <end position="302"/>
    </location>
</feature>
<evidence type="ECO:0000256" key="2">
    <source>
        <dbReference type="ARBA" id="ARBA00008974"/>
    </source>
</evidence>
<dbReference type="Proteomes" id="UP000235598">
    <property type="component" value="Unassembled WGS sequence"/>
</dbReference>
<evidence type="ECO:0000313" key="10">
    <source>
        <dbReference type="Proteomes" id="UP000235598"/>
    </source>
</evidence>
<evidence type="ECO:0000256" key="1">
    <source>
        <dbReference type="ARBA" id="ARBA00004141"/>
    </source>
</evidence>
<dbReference type="InterPro" id="IPR026030">
    <property type="entry name" value="Pur-cyt_permease_Fcy2/21/22"/>
</dbReference>
<dbReference type="Gene3D" id="1.10.4160.10">
    <property type="entry name" value="Hydantoin permease"/>
    <property type="match status" value="1"/>
</dbReference>
<reference evidence="9 10" key="1">
    <citation type="submission" date="2017-09" db="EMBL/GenBank/DDBJ databases">
        <title>Bacterial strain isolated from the female urinary microbiota.</title>
        <authorList>
            <person name="Thomas-White K."/>
            <person name="Kumar N."/>
            <person name="Forster S."/>
            <person name="Putonti C."/>
            <person name="Lawley T."/>
            <person name="Wolfe A.J."/>
        </authorList>
    </citation>
    <scope>NUCLEOTIDE SEQUENCE [LARGE SCALE GENOMIC DNA]</scope>
    <source>
        <strain evidence="9 10">UMB1301</strain>
    </source>
</reference>
<keyword evidence="6 7" id="KW-0472">Membrane</keyword>
<feature type="transmembrane region" description="Helical" evidence="8">
    <location>
        <begin position="59"/>
        <end position="79"/>
    </location>
</feature>
<accession>A0A2N6VKZ4</accession>
<name>A0A2N6VKZ4_9MICO</name>
<dbReference type="PANTHER" id="PTHR31806">
    <property type="entry name" value="PURINE-CYTOSINE PERMEASE FCY2-RELATED"/>
    <property type="match status" value="1"/>
</dbReference>
<dbReference type="GO" id="GO:0022857">
    <property type="term" value="F:transmembrane transporter activity"/>
    <property type="evidence" value="ECO:0007669"/>
    <property type="project" value="InterPro"/>
</dbReference>
<feature type="transmembrane region" description="Helical" evidence="8">
    <location>
        <begin position="241"/>
        <end position="267"/>
    </location>
</feature>
<organism evidence="9 10">
    <name type="scientific">Brevibacterium paucivorans</name>
    <dbReference type="NCBI Taxonomy" id="170994"/>
    <lineage>
        <taxon>Bacteria</taxon>
        <taxon>Bacillati</taxon>
        <taxon>Actinomycetota</taxon>
        <taxon>Actinomycetes</taxon>
        <taxon>Micrococcales</taxon>
        <taxon>Brevibacteriaceae</taxon>
        <taxon>Brevibacterium</taxon>
    </lineage>
</organism>
<keyword evidence="3 7" id="KW-0813">Transport</keyword>
<evidence type="ECO:0000256" key="4">
    <source>
        <dbReference type="ARBA" id="ARBA00022692"/>
    </source>
</evidence>
<dbReference type="Pfam" id="PF02133">
    <property type="entry name" value="Transp_cyt_pur"/>
    <property type="match status" value="1"/>
</dbReference>
<dbReference type="GO" id="GO:0005886">
    <property type="term" value="C:plasma membrane"/>
    <property type="evidence" value="ECO:0007669"/>
    <property type="project" value="TreeGrafter"/>
</dbReference>
<dbReference type="EMBL" id="PNHK01000004">
    <property type="protein sequence ID" value="PMD04683.1"/>
    <property type="molecule type" value="Genomic_DNA"/>
</dbReference>
<dbReference type="PIRSF" id="PIRSF002744">
    <property type="entry name" value="Pur-cyt_permease"/>
    <property type="match status" value="1"/>
</dbReference>
<dbReference type="CDD" id="cd11484">
    <property type="entry name" value="SLC-NCS1sbd_CobB-like"/>
    <property type="match status" value="1"/>
</dbReference>
<evidence type="ECO:0000256" key="7">
    <source>
        <dbReference type="PIRNR" id="PIRNR002744"/>
    </source>
</evidence>
<feature type="transmembrane region" description="Helical" evidence="8">
    <location>
        <begin position="438"/>
        <end position="460"/>
    </location>
</feature>
<gene>
    <name evidence="9" type="ORF">CJ199_09940</name>
</gene>
<comment type="subcellular location">
    <subcellularLocation>
        <location evidence="1">Membrane</location>
        <topology evidence="1">Multi-pass membrane protein</topology>
    </subcellularLocation>
</comment>
<dbReference type="OrthoDB" id="9809167at2"/>
<evidence type="ECO:0000256" key="3">
    <source>
        <dbReference type="ARBA" id="ARBA00022448"/>
    </source>
</evidence>
<dbReference type="RefSeq" id="WP_102239327.1">
    <property type="nucleotide sequence ID" value="NZ_PNHK01000004.1"/>
</dbReference>
<feature type="transmembrane region" description="Helical" evidence="8">
    <location>
        <begin position="173"/>
        <end position="195"/>
    </location>
</feature>
<evidence type="ECO:0000256" key="6">
    <source>
        <dbReference type="ARBA" id="ARBA00023136"/>
    </source>
</evidence>
<feature type="transmembrane region" description="Helical" evidence="8">
    <location>
        <begin position="141"/>
        <end position="161"/>
    </location>
</feature>
<proteinExistence type="inferred from homology"/>
<protein>
    <submittedName>
        <fullName evidence="9">Cytosine permease</fullName>
    </submittedName>
</protein>
<feature type="transmembrane region" description="Helical" evidence="8">
    <location>
        <begin position="366"/>
        <end position="387"/>
    </location>
</feature>
<feature type="transmembrane region" description="Helical" evidence="8">
    <location>
        <begin position="309"/>
        <end position="325"/>
    </location>
</feature>
<evidence type="ECO:0000256" key="5">
    <source>
        <dbReference type="ARBA" id="ARBA00022989"/>
    </source>
</evidence>
<dbReference type="InterPro" id="IPR001248">
    <property type="entry name" value="Pur-cyt_permease"/>
</dbReference>